<dbReference type="SMART" id="SM00028">
    <property type="entry name" value="TPR"/>
    <property type="match status" value="5"/>
</dbReference>
<organism evidence="7 8">
    <name type="scientific">Tegillarca granosa</name>
    <name type="common">Malaysian cockle</name>
    <name type="synonym">Anadara granosa</name>
    <dbReference type="NCBI Taxonomy" id="220873"/>
    <lineage>
        <taxon>Eukaryota</taxon>
        <taxon>Metazoa</taxon>
        <taxon>Spiralia</taxon>
        <taxon>Lophotrochozoa</taxon>
        <taxon>Mollusca</taxon>
        <taxon>Bivalvia</taxon>
        <taxon>Autobranchia</taxon>
        <taxon>Pteriomorphia</taxon>
        <taxon>Arcoida</taxon>
        <taxon>Arcoidea</taxon>
        <taxon>Arcidae</taxon>
        <taxon>Tegillarca</taxon>
    </lineage>
</organism>
<reference evidence="7 8" key="1">
    <citation type="submission" date="2022-12" db="EMBL/GenBank/DDBJ databases">
        <title>Chromosome-level genome of Tegillarca granosa.</title>
        <authorList>
            <person name="Kim J."/>
        </authorList>
    </citation>
    <scope>NUCLEOTIDE SEQUENCE [LARGE SCALE GENOMIC DNA]</scope>
    <source>
        <strain evidence="7">Teg-2019</strain>
        <tissue evidence="7">Adductor muscle</tissue>
    </source>
</reference>
<feature type="domain" description="RING-type" evidence="6">
    <location>
        <begin position="366"/>
        <end position="415"/>
    </location>
</feature>
<dbReference type="InterPro" id="IPR013083">
    <property type="entry name" value="Znf_RING/FYVE/PHD"/>
</dbReference>
<evidence type="ECO:0000256" key="1">
    <source>
        <dbReference type="ARBA" id="ARBA00022723"/>
    </source>
</evidence>
<dbReference type="InterPro" id="IPR019568">
    <property type="entry name" value="Rapsyn_myristoylation/link_N"/>
</dbReference>
<dbReference type="InterPro" id="IPR052480">
    <property type="entry name" value="RAPsyn"/>
</dbReference>
<keyword evidence="2 4" id="KW-0863">Zinc-finger</keyword>
<evidence type="ECO:0000259" key="6">
    <source>
        <dbReference type="PROSITE" id="PS50089"/>
    </source>
</evidence>
<keyword evidence="5" id="KW-0802">TPR repeat</keyword>
<dbReference type="Gene3D" id="3.30.40.10">
    <property type="entry name" value="Zinc/RING finger domain, C3HC4 (zinc finger)"/>
    <property type="match status" value="1"/>
</dbReference>
<dbReference type="Pfam" id="PF10579">
    <property type="entry name" value="Rapsyn_N"/>
    <property type="match status" value="1"/>
</dbReference>
<dbReference type="Pfam" id="PF00097">
    <property type="entry name" value="zf-C3HC4"/>
    <property type="match status" value="1"/>
</dbReference>
<dbReference type="InterPro" id="IPR001841">
    <property type="entry name" value="Znf_RING"/>
</dbReference>
<dbReference type="PANTHER" id="PTHR46574">
    <property type="entry name" value="43 KDA RECEPTOR-ASSOCIATED PROTEIN OF THE SYNAPSE"/>
    <property type="match status" value="1"/>
</dbReference>
<keyword evidence="1" id="KW-0479">Metal-binding</keyword>
<dbReference type="InterPro" id="IPR018957">
    <property type="entry name" value="Znf_C3HC4_RING-type"/>
</dbReference>
<keyword evidence="3" id="KW-0862">Zinc</keyword>
<name>A0ABQ9FE76_TEGGR</name>
<dbReference type="SMART" id="SM00184">
    <property type="entry name" value="RING"/>
    <property type="match status" value="1"/>
</dbReference>
<evidence type="ECO:0000256" key="3">
    <source>
        <dbReference type="ARBA" id="ARBA00022833"/>
    </source>
</evidence>
<evidence type="ECO:0000256" key="4">
    <source>
        <dbReference type="PROSITE-ProRule" id="PRU00175"/>
    </source>
</evidence>
<dbReference type="InterPro" id="IPR019734">
    <property type="entry name" value="TPR_rpt"/>
</dbReference>
<dbReference type="PROSITE" id="PS50005">
    <property type="entry name" value="TPR"/>
    <property type="match status" value="1"/>
</dbReference>
<dbReference type="InterPro" id="IPR011990">
    <property type="entry name" value="TPR-like_helical_dom_sf"/>
</dbReference>
<sequence>MGQKIVKKEVEKGLKYYSEQQMEEAINEWLNALKRINKTNPDAEKFNLLGLLCTAYYDVGKYREVLLYSDQQFDIATVLNDSLMKAEANFNLARGNERLSEFNKTLLYGKRCLEYKKTTDIHKYVYLCLGNAYIGISDFPNAFKCFENAVGHDENNGVCEKQVEIIACVGLAHIYTLFKDYETATSHCERALDLVRTGDENINLLKYERWVQVELSIVNLKLYRFNYAMELCEDAMKTAMKYTDRYIQARCLLTFAEIHRKRNDFERSYPRYESAFSIYNDIGDRMGQIEVLSGMSKAMIGIRDYSQALELNERALALSQKIGSKMNMLQCRRRMAELNMFIDKSEVAQVHNGIVQALINDLNLYCGICSEMLGEKPEQLDTIPCGHLIHTRCVPHLARYTWGRKGRKRPCPTCRRNSS</sequence>
<dbReference type="PANTHER" id="PTHR46574:SF1">
    <property type="entry name" value="43 KDA RECEPTOR-ASSOCIATED PROTEIN OF THE SYNAPSE"/>
    <property type="match status" value="1"/>
</dbReference>
<dbReference type="SUPFAM" id="SSF48452">
    <property type="entry name" value="TPR-like"/>
    <property type="match status" value="2"/>
</dbReference>
<gene>
    <name evidence="7" type="ORF">KUTeg_007091</name>
</gene>
<proteinExistence type="predicted"/>
<evidence type="ECO:0000256" key="5">
    <source>
        <dbReference type="PROSITE-ProRule" id="PRU00339"/>
    </source>
</evidence>
<dbReference type="Pfam" id="PF13176">
    <property type="entry name" value="TPR_7"/>
    <property type="match status" value="1"/>
</dbReference>
<dbReference type="Gene3D" id="1.25.40.10">
    <property type="entry name" value="Tetratricopeptide repeat domain"/>
    <property type="match status" value="3"/>
</dbReference>
<evidence type="ECO:0000313" key="8">
    <source>
        <dbReference type="Proteomes" id="UP001217089"/>
    </source>
</evidence>
<comment type="caution">
    <text evidence="7">The sequence shown here is derived from an EMBL/GenBank/DDBJ whole genome shotgun (WGS) entry which is preliminary data.</text>
</comment>
<protein>
    <recommendedName>
        <fullName evidence="6">RING-type domain-containing protein</fullName>
    </recommendedName>
</protein>
<accession>A0ABQ9FE76</accession>
<dbReference type="EMBL" id="JARBDR010000337">
    <property type="protein sequence ID" value="KAJ8314941.1"/>
    <property type="molecule type" value="Genomic_DNA"/>
</dbReference>
<feature type="repeat" description="TPR" evidence="5">
    <location>
        <begin position="123"/>
        <end position="156"/>
    </location>
</feature>
<dbReference type="PROSITE" id="PS50089">
    <property type="entry name" value="ZF_RING_2"/>
    <property type="match status" value="1"/>
</dbReference>
<dbReference type="Proteomes" id="UP001217089">
    <property type="component" value="Unassembled WGS sequence"/>
</dbReference>
<evidence type="ECO:0000313" key="7">
    <source>
        <dbReference type="EMBL" id="KAJ8314941.1"/>
    </source>
</evidence>
<keyword evidence="8" id="KW-1185">Reference proteome</keyword>
<feature type="non-terminal residue" evidence="7">
    <location>
        <position position="419"/>
    </location>
</feature>
<dbReference type="SUPFAM" id="SSF57850">
    <property type="entry name" value="RING/U-box"/>
    <property type="match status" value="1"/>
</dbReference>
<evidence type="ECO:0000256" key="2">
    <source>
        <dbReference type="ARBA" id="ARBA00022771"/>
    </source>
</evidence>